<name>A0A8H7DGZ6_9AGAR</name>
<accession>A0A8H7DGZ6</accession>
<organism evidence="3 4">
    <name type="scientific">Mycena sanguinolenta</name>
    <dbReference type="NCBI Taxonomy" id="230812"/>
    <lineage>
        <taxon>Eukaryota</taxon>
        <taxon>Fungi</taxon>
        <taxon>Dikarya</taxon>
        <taxon>Basidiomycota</taxon>
        <taxon>Agaricomycotina</taxon>
        <taxon>Agaricomycetes</taxon>
        <taxon>Agaricomycetidae</taxon>
        <taxon>Agaricales</taxon>
        <taxon>Marasmiineae</taxon>
        <taxon>Mycenaceae</taxon>
        <taxon>Mycena</taxon>
    </lineage>
</organism>
<reference evidence="3" key="1">
    <citation type="submission" date="2020-05" db="EMBL/GenBank/DDBJ databases">
        <title>Mycena genomes resolve the evolution of fungal bioluminescence.</title>
        <authorList>
            <person name="Tsai I.J."/>
        </authorList>
    </citation>
    <scope>NUCLEOTIDE SEQUENCE</scope>
    <source>
        <strain evidence="3">160909Yilan</strain>
    </source>
</reference>
<dbReference type="AlphaFoldDB" id="A0A8H7DGZ6"/>
<feature type="compositionally biased region" description="Basic and acidic residues" evidence="2">
    <location>
        <begin position="18"/>
        <end position="30"/>
    </location>
</feature>
<keyword evidence="4" id="KW-1185">Reference proteome</keyword>
<feature type="compositionally biased region" description="Polar residues" evidence="2">
    <location>
        <begin position="1"/>
        <end position="15"/>
    </location>
</feature>
<dbReference type="OrthoDB" id="10391910at2759"/>
<feature type="region of interest" description="Disordered" evidence="2">
    <location>
        <begin position="1"/>
        <end position="94"/>
    </location>
</feature>
<dbReference type="Proteomes" id="UP000623467">
    <property type="component" value="Unassembled WGS sequence"/>
</dbReference>
<dbReference type="EMBL" id="JACAZH010000004">
    <property type="protein sequence ID" value="KAF7371066.1"/>
    <property type="molecule type" value="Genomic_DNA"/>
</dbReference>
<feature type="compositionally biased region" description="Acidic residues" evidence="2">
    <location>
        <begin position="83"/>
        <end position="94"/>
    </location>
</feature>
<protein>
    <submittedName>
        <fullName evidence="3">Uncharacterized protein</fullName>
    </submittedName>
</protein>
<keyword evidence="1" id="KW-0175">Coiled coil</keyword>
<comment type="caution">
    <text evidence="3">The sequence shown here is derived from an EMBL/GenBank/DDBJ whole genome shotgun (WGS) entry which is preliminary data.</text>
</comment>
<sequence length="368" mass="41077">MSTHSNAIRGRTTSLGAKFHDHDLDGHADAPKNPWADVPRFLEFMRKGSRRRRESPKLPKSQPLDATQAELRSHSIDPQGSDPDSDLEYSTDDDDETVEHTFHAKTDVTDNNSFVAFPPPRSDSTASVIGSEFAETRTNPSSLALIQATERAVHLIRSCRYFVRTMANSFRASTPWLEFVDPTCAAWVMDLEPAAASCHKLEALFSGLLDSLSQPAHERHKCPPQGPCAHTVWHTYHEARLARLTRRLERFVEHFSRSHGKTPRKFTLAELASVLAQHSARFQTSNFDIKRSWLKLDRSTIAAALRESEGRVPSAAVTLDAATDNARAAAAARNTAQADLKALQRNQEELRLQEAEINRKLKALSGQK</sequence>
<evidence type="ECO:0000313" key="4">
    <source>
        <dbReference type="Proteomes" id="UP000623467"/>
    </source>
</evidence>
<evidence type="ECO:0000313" key="3">
    <source>
        <dbReference type="EMBL" id="KAF7371066.1"/>
    </source>
</evidence>
<evidence type="ECO:0000256" key="2">
    <source>
        <dbReference type="SAM" id="MobiDB-lite"/>
    </source>
</evidence>
<gene>
    <name evidence="3" type="ORF">MSAN_00740900</name>
</gene>
<proteinExistence type="predicted"/>
<evidence type="ECO:0000256" key="1">
    <source>
        <dbReference type="SAM" id="Coils"/>
    </source>
</evidence>
<feature type="coiled-coil region" evidence="1">
    <location>
        <begin position="326"/>
        <end position="367"/>
    </location>
</feature>